<dbReference type="STRING" id="213810.RUM_08230"/>
<protein>
    <submittedName>
        <fullName evidence="1">Uncharacterized protein</fullName>
    </submittedName>
</protein>
<reference evidence="1" key="1">
    <citation type="submission" date="2010-03" db="EMBL/GenBank/DDBJ databases">
        <title>The genome sequence of Ruminococcus sp. 18P13.</title>
        <authorList>
            <consortium name="metaHIT consortium -- http://www.metahit.eu/"/>
            <person name="Pajon A."/>
            <person name="Turner K."/>
            <person name="Parkhill J."/>
            <person name="Bernalier A."/>
        </authorList>
    </citation>
    <scope>NUCLEOTIDE SEQUENCE [LARGE SCALE GENOMIC DNA]</scope>
    <source>
        <strain evidence="1">Type strain: 18P13</strain>
    </source>
</reference>
<dbReference type="GeneID" id="83155603"/>
<gene>
    <name evidence="1" type="ordered locus">RUM_08230</name>
</gene>
<dbReference type="RefSeq" id="WP_015557914.1">
    <property type="nucleotide sequence ID" value="NC_021039.1"/>
</dbReference>
<dbReference type="EMBL" id="FP929052">
    <property type="protein sequence ID" value="CBL17007.1"/>
    <property type="molecule type" value="Genomic_DNA"/>
</dbReference>
<dbReference type="BioCyc" id="RCHA213810:RUM_RS03975-MONOMER"/>
<dbReference type="HOGENOM" id="CLU_1674853_0_0_9"/>
<evidence type="ECO:0000313" key="2">
    <source>
        <dbReference type="Proteomes" id="UP000007054"/>
    </source>
</evidence>
<sequence>MNDPIPTHLKTIFRVNEHETNATNLSGSIVCDCGCEYFTILHNENRQYDPSMSYSEQDGLKVVAICNNCRKKHLIFDEATQGYNGLVCGDLKTALDSDLTDYICHKCGSTIFSISLNIEIEDKEQFIEECVNEYPDKFSPDDYVDAFDWIAINVCCKKCSKEVEWISLELS</sequence>
<proteinExistence type="predicted"/>
<name>D4LBL2_RUMC1</name>
<accession>D4LBL2</accession>
<keyword evidence="2" id="KW-1185">Reference proteome</keyword>
<reference evidence="1" key="2">
    <citation type="submission" date="2010-03" db="EMBL/GenBank/DDBJ databases">
        <authorList>
            <person name="Pajon A."/>
        </authorList>
    </citation>
    <scope>NUCLEOTIDE SEQUENCE</scope>
    <source>
        <strain evidence="1">Type strain: 18P13</strain>
    </source>
</reference>
<dbReference type="KEGG" id="rch:RUM_08230"/>
<evidence type="ECO:0000313" key="1">
    <source>
        <dbReference type="EMBL" id="CBL17007.1"/>
    </source>
</evidence>
<dbReference type="Proteomes" id="UP000007054">
    <property type="component" value="Chromosome"/>
</dbReference>
<dbReference type="AlphaFoldDB" id="D4LBL2"/>
<organism evidence="1 2">
    <name type="scientific">Ruminococcus champanellensis (strain DSM 18848 / JCM 17042 / KCTC 15320 / 18P13)</name>
    <dbReference type="NCBI Taxonomy" id="213810"/>
    <lineage>
        <taxon>Bacteria</taxon>
        <taxon>Bacillati</taxon>
        <taxon>Bacillota</taxon>
        <taxon>Clostridia</taxon>
        <taxon>Eubacteriales</taxon>
        <taxon>Oscillospiraceae</taxon>
        <taxon>Ruminococcus</taxon>
    </lineage>
</organism>